<accession>A0ABR3M1E0</accession>
<dbReference type="Proteomes" id="UP001558613">
    <property type="component" value="Unassembled WGS sequence"/>
</dbReference>
<gene>
    <name evidence="1" type="ORF">QQF64_009515</name>
</gene>
<dbReference type="EMBL" id="JAYMGO010000016">
    <property type="protein sequence ID" value="KAL1258938.1"/>
    <property type="molecule type" value="Genomic_DNA"/>
</dbReference>
<keyword evidence="2" id="KW-1185">Reference proteome</keyword>
<protein>
    <submittedName>
        <fullName evidence="1">Uncharacterized protein</fullName>
    </submittedName>
</protein>
<evidence type="ECO:0000313" key="1">
    <source>
        <dbReference type="EMBL" id="KAL1258938.1"/>
    </source>
</evidence>
<organism evidence="1 2">
    <name type="scientific">Cirrhinus molitorella</name>
    <name type="common">mud carp</name>
    <dbReference type="NCBI Taxonomy" id="172907"/>
    <lineage>
        <taxon>Eukaryota</taxon>
        <taxon>Metazoa</taxon>
        <taxon>Chordata</taxon>
        <taxon>Craniata</taxon>
        <taxon>Vertebrata</taxon>
        <taxon>Euteleostomi</taxon>
        <taxon>Actinopterygii</taxon>
        <taxon>Neopterygii</taxon>
        <taxon>Teleostei</taxon>
        <taxon>Ostariophysi</taxon>
        <taxon>Cypriniformes</taxon>
        <taxon>Cyprinidae</taxon>
        <taxon>Labeoninae</taxon>
        <taxon>Labeonini</taxon>
        <taxon>Cirrhinus</taxon>
    </lineage>
</organism>
<proteinExistence type="predicted"/>
<sequence>MSSQTTLVHTREDTTSPIKKKFRESSTTISRAELDGAILAGVKQALSKQQTDLDRIVTAAIKSAIDDVLTPQISDLKREVSFRITAQTPLRKGRLSLRETKSLLIAFGGRAVSSVFRACDRYRYSIRGTASSTGPLC</sequence>
<comment type="caution">
    <text evidence="1">The sequence shown here is derived from an EMBL/GenBank/DDBJ whole genome shotgun (WGS) entry which is preliminary data.</text>
</comment>
<name>A0ABR3M1E0_9TELE</name>
<evidence type="ECO:0000313" key="2">
    <source>
        <dbReference type="Proteomes" id="UP001558613"/>
    </source>
</evidence>
<reference evidence="1 2" key="1">
    <citation type="submission" date="2023-09" db="EMBL/GenBank/DDBJ databases">
        <authorList>
            <person name="Wang M."/>
        </authorList>
    </citation>
    <scope>NUCLEOTIDE SEQUENCE [LARGE SCALE GENOMIC DNA]</scope>
    <source>
        <strain evidence="1">GT-2023</strain>
        <tissue evidence="1">Liver</tissue>
    </source>
</reference>